<dbReference type="Proteomes" id="UP000321558">
    <property type="component" value="Unassembled WGS sequence"/>
</dbReference>
<evidence type="ECO:0000313" key="2">
    <source>
        <dbReference type="Proteomes" id="UP000321558"/>
    </source>
</evidence>
<sequence length="158" mass="17802">MSELLKLNIQFFGREKNAKTEYYVGAVPEDGTEEVEWLRLAKWISSVTDDTEEEVEDMAFYDGDGTPEDDVISVKKTYAFEGMYDDEIEAMKFIAGLEFETGSGRKIMFKQVRTNGDEFAGVATVKDPKVTGGEASEYAVFECSISWDRRPEKTTATP</sequence>
<dbReference type="OrthoDB" id="2288114at2"/>
<reference evidence="1 2" key="1">
    <citation type="submission" date="2019-07" db="EMBL/GenBank/DDBJ databases">
        <title>Whole genome shotgun sequence of Oceanobacillus sojae NBRC 105379.</title>
        <authorList>
            <person name="Hosoyama A."/>
            <person name="Uohara A."/>
            <person name="Ohji S."/>
            <person name="Ichikawa N."/>
        </authorList>
    </citation>
    <scope>NUCLEOTIDE SEQUENCE [LARGE SCALE GENOMIC DNA]</scope>
    <source>
        <strain evidence="1 2">NBRC 105379</strain>
    </source>
</reference>
<accession>A0A511ZHM4</accession>
<dbReference type="AlphaFoldDB" id="A0A511ZHM4"/>
<dbReference type="EMBL" id="BJYM01000006">
    <property type="protein sequence ID" value="GEN86943.1"/>
    <property type="molecule type" value="Genomic_DNA"/>
</dbReference>
<organism evidence="1 2">
    <name type="scientific">Oceanobacillus sojae</name>
    <dbReference type="NCBI Taxonomy" id="582851"/>
    <lineage>
        <taxon>Bacteria</taxon>
        <taxon>Bacillati</taxon>
        <taxon>Bacillota</taxon>
        <taxon>Bacilli</taxon>
        <taxon>Bacillales</taxon>
        <taxon>Bacillaceae</taxon>
        <taxon>Oceanobacillus</taxon>
    </lineage>
</organism>
<protein>
    <submittedName>
        <fullName evidence="1">Putative major tail shaft protein, phage associated</fullName>
    </submittedName>
</protein>
<name>A0A511ZHM4_9BACI</name>
<dbReference type="NCBIfam" id="NF047353">
    <property type="entry name" value="tube_lmo2291"/>
    <property type="match status" value="1"/>
</dbReference>
<proteinExistence type="predicted"/>
<evidence type="ECO:0000313" key="1">
    <source>
        <dbReference type="EMBL" id="GEN86943.1"/>
    </source>
</evidence>
<dbReference type="RefSeq" id="WP_077601566.1">
    <property type="nucleotide sequence ID" value="NZ_BJYM01000006.1"/>
</dbReference>
<keyword evidence="2" id="KW-1185">Reference proteome</keyword>
<comment type="caution">
    <text evidence="1">The sequence shown here is derived from an EMBL/GenBank/DDBJ whole genome shotgun (WGS) entry which is preliminary data.</text>
</comment>
<dbReference type="STRING" id="582851.GCA_900162665_00805"/>
<gene>
    <name evidence="1" type="ORF">OSO01_16820</name>
</gene>